<feature type="domain" description="Small acidic protein-like" evidence="2">
    <location>
        <begin position="421"/>
        <end position="489"/>
    </location>
</feature>
<feature type="compositionally biased region" description="Basic and acidic residues" evidence="1">
    <location>
        <begin position="215"/>
        <end position="315"/>
    </location>
</feature>
<feature type="compositionally biased region" description="Basic and acidic residues" evidence="1">
    <location>
        <begin position="46"/>
        <end position="84"/>
    </location>
</feature>
<dbReference type="EMBL" id="NKQK01000012">
    <property type="protein sequence ID" value="PSS15737.1"/>
    <property type="molecule type" value="Genomic_DNA"/>
</dbReference>
<accession>A0A2R6QVH3</accession>
<dbReference type="Proteomes" id="UP000241394">
    <property type="component" value="Chromosome LG12"/>
</dbReference>
<dbReference type="PANTHER" id="PTHR22426">
    <property type="entry name" value="ARGININE_SERINE-RICH COILED-COIL PROTEIN 2"/>
    <property type="match status" value="1"/>
</dbReference>
<protein>
    <submittedName>
        <fullName evidence="3">Arginine/serine-rich coiled-coil protein</fullName>
    </submittedName>
</protein>
<dbReference type="Pfam" id="PF15477">
    <property type="entry name" value="SMAP"/>
    <property type="match status" value="1"/>
</dbReference>
<feature type="compositionally biased region" description="Basic and acidic residues" evidence="1">
    <location>
        <begin position="444"/>
        <end position="453"/>
    </location>
</feature>
<feature type="compositionally biased region" description="Basic and acidic residues" evidence="1">
    <location>
        <begin position="92"/>
        <end position="101"/>
    </location>
</feature>
<name>A0A2R6QVH3_ACTCC</name>
<dbReference type="OMA" id="EESGHHW"/>
<organism evidence="3 4">
    <name type="scientific">Actinidia chinensis var. chinensis</name>
    <name type="common">Chinese soft-hair kiwi</name>
    <dbReference type="NCBI Taxonomy" id="1590841"/>
    <lineage>
        <taxon>Eukaryota</taxon>
        <taxon>Viridiplantae</taxon>
        <taxon>Streptophyta</taxon>
        <taxon>Embryophyta</taxon>
        <taxon>Tracheophyta</taxon>
        <taxon>Spermatophyta</taxon>
        <taxon>Magnoliopsida</taxon>
        <taxon>eudicotyledons</taxon>
        <taxon>Gunneridae</taxon>
        <taxon>Pentapetalae</taxon>
        <taxon>asterids</taxon>
        <taxon>Ericales</taxon>
        <taxon>Actinidiaceae</taxon>
        <taxon>Actinidia</taxon>
    </lineage>
</organism>
<reference evidence="4" key="2">
    <citation type="journal article" date="2018" name="BMC Genomics">
        <title>A manually annotated Actinidia chinensis var. chinensis (kiwifruit) genome highlights the challenges associated with draft genomes and gene prediction in plants.</title>
        <authorList>
            <person name="Pilkington S.M."/>
            <person name="Crowhurst R."/>
            <person name="Hilario E."/>
            <person name="Nardozza S."/>
            <person name="Fraser L."/>
            <person name="Peng Y."/>
            <person name="Gunaseelan K."/>
            <person name="Simpson R."/>
            <person name="Tahir J."/>
            <person name="Deroles S.C."/>
            <person name="Templeton K."/>
            <person name="Luo Z."/>
            <person name="Davy M."/>
            <person name="Cheng C."/>
            <person name="McNeilage M."/>
            <person name="Scaglione D."/>
            <person name="Liu Y."/>
            <person name="Zhang Q."/>
            <person name="Datson P."/>
            <person name="De Silva N."/>
            <person name="Gardiner S.E."/>
            <person name="Bassett H."/>
            <person name="Chagne D."/>
            <person name="McCallum J."/>
            <person name="Dzierzon H."/>
            <person name="Deng C."/>
            <person name="Wang Y.Y."/>
            <person name="Barron L."/>
            <person name="Manako K."/>
            <person name="Bowen J."/>
            <person name="Foster T.M."/>
            <person name="Erridge Z.A."/>
            <person name="Tiffin H."/>
            <person name="Waite C.N."/>
            <person name="Davies K.M."/>
            <person name="Grierson E.P."/>
            <person name="Laing W.A."/>
            <person name="Kirk R."/>
            <person name="Chen X."/>
            <person name="Wood M."/>
            <person name="Montefiori M."/>
            <person name="Brummell D.A."/>
            <person name="Schwinn K.E."/>
            <person name="Catanach A."/>
            <person name="Fullerton C."/>
            <person name="Li D."/>
            <person name="Meiyalaghan S."/>
            <person name="Nieuwenhuizen N."/>
            <person name="Read N."/>
            <person name="Prakash R."/>
            <person name="Hunter D."/>
            <person name="Zhang H."/>
            <person name="McKenzie M."/>
            <person name="Knabel M."/>
            <person name="Harris A."/>
            <person name="Allan A.C."/>
            <person name="Gleave A."/>
            <person name="Chen A."/>
            <person name="Janssen B.J."/>
            <person name="Plunkett B."/>
            <person name="Ampomah-Dwamena C."/>
            <person name="Voogd C."/>
            <person name="Leif D."/>
            <person name="Lafferty D."/>
            <person name="Souleyre E.J.F."/>
            <person name="Varkonyi-Gasic E."/>
            <person name="Gambi F."/>
            <person name="Hanley J."/>
            <person name="Yao J.L."/>
            <person name="Cheung J."/>
            <person name="David K.M."/>
            <person name="Warren B."/>
            <person name="Marsh K."/>
            <person name="Snowden K.C."/>
            <person name="Lin-Wang K."/>
            <person name="Brian L."/>
            <person name="Martinez-Sanchez M."/>
            <person name="Wang M."/>
            <person name="Ileperuma N."/>
            <person name="Macnee N."/>
            <person name="Campin R."/>
            <person name="McAtee P."/>
            <person name="Drummond R.S.M."/>
            <person name="Espley R.V."/>
            <person name="Ireland H.S."/>
            <person name="Wu R."/>
            <person name="Atkinson R.G."/>
            <person name="Karunairetnam S."/>
            <person name="Bulley S."/>
            <person name="Chunkath S."/>
            <person name="Hanley Z."/>
            <person name="Storey R."/>
            <person name="Thrimawithana A.H."/>
            <person name="Thomson S."/>
            <person name="David C."/>
            <person name="Testolin R."/>
            <person name="Huang H."/>
            <person name="Hellens R.P."/>
            <person name="Schaffer R.J."/>
        </authorList>
    </citation>
    <scope>NUCLEOTIDE SEQUENCE [LARGE SCALE GENOMIC DNA]</scope>
    <source>
        <strain evidence="4">cv. Red5</strain>
    </source>
</reference>
<dbReference type="FunCoup" id="A0A2R6QVH3">
    <property type="interactions" value="1324"/>
</dbReference>
<evidence type="ECO:0000259" key="2">
    <source>
        <dbReference type="Pfam" id="PF15477"/>
    </source>
</evidence>
<feature type="compositionally biased region" description="Low complexity" evidence="1">
    <location>
        <begin position="36"/>
        <end position="45"/>
    </location>
</feature>
<feature type="compositionally biased region" description="Polar residues" evidence="1">
    <location>
        <begin position="1"/>
        <end position="10"/>
    </location>
</feature>
<dbReference type="AlphaFoldDB" id="A0A2R6QVH3"/>
<comment type="caution">
    <text evidence="3">The sequence shown here is derived from an EMBL/GenBank/DDBJ whole genome shotgun (WGS) entry which is preliminary data.</text>
</comment>
<keyword evidence="4" id="KW-1185">Reference proteome</keyword>
<dbReference type="InterPro" id="IPR028124">
    <property type="entry name" value="SMAP_dom"/>
</dbReference>
<evidence type="ECO:0000313" key="3">
    <source>
        <dbReference type="EMBL" id="PSS15737.1"/>
    </source>
</evidence>
<dbReference type="Gramene" id="PSS15737">
    <property type="protein sequence ID" value="PSS15737"/>
    <property type="gene ID" value="CEY00_Acc13229"/>
</dbReference>
<feature type="region of interest" description="Disordered" evidence="1">
    <location>
        <begin position="444"/>
        <end position="466"/>
    </location>
</feature>
<dbReference type="OrthoDB" id="1928974at2759"/>
<evidence type="ECO:0000256" key="1">
    <source>
        <dbReference type="SAM" id="MobiDB-lite"/>
    </source>
</evidence>
<feature type="compositionally biased region" description="Polar residues" evidence="1">
    <location>
        <begin position="343"/>
        <end position="360"/>
    </location>
</feature>
<feature type="region of interest" description="Disordered" evidence="1">
    <location>
        <begin position="1"/>
        <end position="366"/>
    </location>
</feature>
<dbReference type="STRING" id="1590841.A0A2R6QVH3"/>
<feature type="compositionally biased region" description="Polar residues" evidence="1">
    <location>
        <begin position="454"/>
        <end position="466"/>
    </location>
</feature>
<dbReference type="PANTHER" id="PTHR22426:SF2">
    <property type="entry name" value="ARGININE_SERINE-RICH COILED-COIL PROTEIN 2"/>
    <property type="match status" value="1"/>
</dbReference>
<feature type="compositionally biased region" description="Basic and acidic residues" evidence="1">
    <location>
        <begin position="110"/>
        <end position="200"/>
    </location>
</feature>
<dbReference type="InParanoid" id="A0A2R6QVH3"/>
<proteinExistence type="predicted"/>
<evidence type="ECO:0000313" key="4">
    <source>
        <dbReference type="Proteomes" id="UP000241394"/>
    </source>
</evidence>
<reference evidence="3 4" key="1">
    <citation type="submission" date="2017-07" db="EMBL/GenBank/DDBJ databases">
        <title>An improved, manually edited Actinidia chinensis var. chinensis (kiwifruit) genome highlights the challenges associated with draft genomes and gene prediction in plants.</title>
        <authorList>
            <person name="Pilkington S."/>
            <person name="Crowhurst R."/>
            <person name="Hilario E."/>
            <person name="Nardozza S."/>
            <person name="Fraser L."/>
            <person name="Peng Y."/>
            <person name="Gunaseelan K."/>
            <person name="Simpson R."/>
            <person name="Tahir J."/>
            <person name="Deroles S."/>
            <person name="Templeton K."/>
            <person name="Luo Z."/>
            <person name="Davy M."/>
            <person name="Cheng C."/>
            <person name="Mcneilage M."/>
            <person name="Scaglione D."/>
            <person name="Liu Y."/>
            <person name="Zhang Q."/>
            <person name="Datson P."/>
            <person name="De Silva N."/>
            <person name="Gardiner S."/>
            <person name="Bassett H."/>
            <person name="Chagne D."/>
            <person name="Mccallum J."/>
            <person name="Dzierzon H."/>
            <person name="Deng C."/>
            <person name="Wang Y.-Y."/>
            <person name="Barron N."/>
            <person name="Manako K."/>
            <person name="Bowen J."/>
            <person name="Foster T."/>
            <person name="Erridge Z."/>
            <person name="Tiffin H."/>
            <person name="Waite C."/>
            <person name="Davies K."/>
            <person name="Grierson E."/>
            <person name="Laing W."/>
            <person name="Kirk R."/>
            <person name="Chen X."/>
            <person name="Wood M."/>
            <person name="Montefiori M."/>
            <person name="Brummell D."/>
            <person name="Schwinn K."/>
            <person name="Catanach A."/>
            <person name="Fullerton C."/>
            <person name="Li D."/>
            <person name="Meiyalaghan S."/>
            <person name="Nieuwenhuizen N."/>
            <person name="Read N."/>
            <person name="Prakash R."/>
            <person name="Hunter D."/>
            <person name="Zhang H."/>
            <person name="Mckenzie M."/>
            <person name="Knabel M."/>
            <person name="Harris A."/>
            <person name="Allan A."/>
            <person name="Chen A."/>
            <person name="Janssen B."/>
            <person name="Plunkett B."/>
            <person name="Dwamena C."/>
            <person name="Voogd C."/>
            <person name="Leif D."/>
            <person name="Lafferty D."/>
            <person name="Souleyre E."/>
            <person name="Varkonyi-Gasic E."/>
            <person name="Gambi F."/>
            <person name="Hanley J."/>
            <person name="Yao J.-L."/>
            <person name="Cheung J."/>
            <person name="David K."/>
            <person name="Warren B."/>
            <person name="Marsh K."/>
            <person name="Snowden K."/>
            <person name="Lin-Wang K."/>
            <person name="Brian L."/>
            <person name="Martinez-Sanchez M."/>
            <person name="Wang M."/>
            <person name="Ileperuma N."/>
            <person name="Macnee N."/>
            <person name="Campin R."/>
            <person name="Mcatee P."/>
            <person name="Drummond R."/>
            <person name="Espley R."/>
            <person name="Ireland H."/>
            <person name="Wu R."/>
            <person name="Atkinson R."/>
            <person name="Karunairetnam S."/>
            <person name="Bulley S."/>
            <person name="Chunkath S."/>
            <person name="Hanley Z."/>
            <person name="Storey R."/>
            <person name="Thrimawithana A."/>
            <person name="Thomson S."/>
            <person name="David C."/>
            <person name="Testolin R."/>
        </authorList>
    </citation>
    <scope>NUCLEOTIDE SEQUENCE [LARGE SCALE GENOMIC DNA]</scope>
    <source>
        <strain evidence="4">cv. Red5</strain>
        <tissue evidence="3">Young leaf</tissue>
    </source>
</reference>
<sequence length="490" mass="56454">MESNSLSPSPDNADAKAAFRKPSNDAANRKYRRRSPVSGSSSSDGSPKRERSSSPIHSREDPARDYDPQRRKDDRRELDKDSGRNHQGRSGDYYRHSDRQSSRGSHNYHRRDDYVRREKYRDEEERNYKSSSRYGRELRVDSLSDHTRRESERYRTRDHLHGDDKYPRDRSDGSGSRSRDKDRETSSLEYRKYKDKDSLSDRAGSGRRHTNSNVEDIKFGERDRHKGDGDNRDEKRDYWRGSGDHKGDFSPVHEESRGHQNDSISRRESAGHRSKEASKSDPRELDGQKYTKEENKKYDDRETARHKDGNDREQENQESTAAKRPKLFSLGADNGKDADERQSSSTKQAQEYVSNFTSEQASEKGGVTANDIDAAKVAAMKAAELVNKNLIGTGYMSTDQKKKLLWGNKKNTTAEESGHRWDATLFSDRERQEKFNKLMGVKGELKVEHKPDNQESSGFEKQTEQLQLDLEKQYTAGLRRRDGRTVGLGL</sequence>
<gene>
    <name evidence="3" type="ORF">CEY00_Acc13229</name>
</gene>